<reference evidence="2" key="1">
    <citation type="submission" date="2023-03" db="EMBL/GenBank/DDBJ databases">
        <authorList>
            <person name="Shen W."/>
            <person name="Cai J."/>
        </authorList>
    </citation>
    <scope>NUCLEOTIDE SEQUENCE</scope>
    <source>
        <strain evidence="2">P69-2</strain>
    </source>
</reference>
<dbReference type="GO" id="GO:0006310">
    <property type="term" value="P:DNA recombination"/>
    <property type="evidence" value="ECO:0007669"/>
    <property type="project" value="InterPro"/>
</dbReference>
<gene>
    <name evidence="2" type="primary">bet</name>
    <name evidence="2" type="ORF">P7H00_14240</name>
</gene>
<dbReference type="Pfam" id="PF03837">
    <property type="entry name" value="RecT"/>
    <property type="match status" value="1"/>
</dbReference>
<dbReference type="Proteomes" id="UP001180842">
    <property type="component" value="Unassembled WGS sequence"/>
</dbReference>
<feature type="region of interest" description="Disordered" evidence="1">
    <location>
        <begin position="228"/>
        <end position="265"/>
    </location>
</feature>
<evidence type="ECO:0000256" key="1">
    <source>
        <dbReference type="SAM" id="MobiDB-lite"/>
    </source>
</evidence>
<dbReference type="InterPro" id="IPR018330">
    <property type="entry name" value="RecT_fam"/>
</dbReference>
<dbReference type="EMBL" id="JARQAI010000042">
    <property type="protein sequence ID" value="MDT2738262.1"/>
    <property type="molecule type" value="Genomic_DNA"/>
</dbReference>
<evidence type="ECO:0000313" key="2">
    <source>
        <dbReference type="EMBL" id="MDT2738262.1"/>
    </source>
</evidence>
<dbReference type="AlphaFoldDB" id="A0AAE4I493"/>
<evidence type="ECO:0000313" key="3">
    <source>
        <dbReference type="Proteomes" id="UP001180842"/>
    </source>
</evidence>
<dbReference type="RefSeq" id="WP_311797632.1">
    <property type="nucleotide sequence ID" value="NZ_JARQAI010000042.1"/>
</dbReference>
<feature type="compositionally biased region" description="Acidic residues" evidence="1">
    <location>
        <begin position="254"/>
        <end position="265"/>
    </location>
</feature>
<protein>
    <submittedName>
        <fullName evidence="2">Phage recombination protein Bet</fullName>
    </submittedName>
</protein>
<dbReference type="NCBIfam" id="TIGR01913">
    <property type="entry name" value="bet_lambda"/>
    <property type="match status" value="1"/>
</dbReference>
<dbReference type="GO" id="GO:0003677">
    <property type="term" value="F:DNA binding"/>
    <property type="evidence" value="ECO:0007669"/>
    <property type="project" value="InterPro"/>
</dbReference>
<name>A0AAE4I493_9ENTE</name>
<comment type="caution">
    <text evidence="2">The sequence shown here is derived from an EMBL/GenBank/DDBJ whole genome shotgun (WGS) entry which is preliminary data.</text>
</comment>
<proteinExistence type="predicted"/>
<sequence length="265" mass="29942">MSNEILEKPIEYEANGEEVKLTGNMVKQYLVSGNGNVTDQELVMFLQLAKYQKLNPFLNEAYLVKFGTQPAQIIVSKEAFMKRAESHPQYDGFEAGIVVQRGEDIKELAGAIKLPKDVLIGGWAKVYRKDRTMPIVSQVALEEFSKGQATWKNMPNTMIRKTAIVNALREAFPEALGAMYTEDDQNVKLQQTNAKQVTPEPEKTQELENKFFSNAVNGPREADVVELESEPEQESLDLNYKDPNAINFDREEVAPIDEDGDEYPF</sequence>
<dbReference type="InterPro" id="IPR010183">
    <property type="entry name" value="Phage_lambda_Bet"/>
</dbReference>
<organism evidence="2 3">
    <name type="scientific">Enterococcus pseudoavium</name>
    <dbReference type="NCBI Taxonomy" id="44007"/>
    <lineage>
        <taxon>Bacteria</taxon>
        <taxon>Bacillati</taxon>
        <taxon>Bacillota</taxon>
        <taxon>Bacilli</taxon>
        <taxon>Lactobacillales</taxon>
        <taxon>Enterococcaceae</taxon>
        <taxon>Enterococcus</taxon>
    </lineage>
</organism>
<accession>A0AAE4I493</accession>